<evidence type="ECO:0000313" key="2">
    <source>
        <dbReference type="EMBL" id="PNX88646.1"/>
    </source>
</evidence>
<dbReference type="AlphaFoldDB" id="A0A2K3MD04"/>
<accession>A0A2K3MD04</accession>
<sequence>MRSTYDQHVPLLSKDRWEKPRLEWLKCNVDAGRTTISACFRNSSGEFTTELTKWQQVILSIDEGEVWALLQAMKEAKHKGFEQVQFESDSQLLVEAIRTKRRDNSEFLSIVNDIILIKLSCANFEVKFIRRQVNLVAHTLARAANS</sequence>
<dbReference type="InterPro" id="IPR036397">
    <property type="entry name" value="RNaseH_sf"/>
</dbReference>
<dbReference type="Gene3D" id="3.30.420.10">
    <property type="entry name" value="Ribonuclease H-like superfamily/Ribonuclease H"/>
    <property type="match status" value="1"/>
</dbReference>
<dbReference type="PANTHER" id="PTHR47074">
    <property type="entry name" value="BNAC02G40300D PROTEIN"/>
    <property type="match status" value="1"/>
</dbReference>
<dbReference type="PANTHER" id="PTHR47074:SF48">
    <property type="entry name" value="POLYNUCLEOTIDYL TRANSFERASE, RIBONUCLEASE H-LIKE SUPERFAMILY PROTEIN"/>
    <property type="match status" value="1"/>
</dbReference>
<proteinExistence type="predicted"/>
<dbReference type="InterPro" id="IPR002156">
    <property type="entry name" value="RNaseH_domain"/>
</dbReference>
<name>A0A2K3MD04_TRIPR</name>
<reference evidence="2 3" key="2">
    <citation type="journal article" date="2017" name="Front. Plant Sci.">
        <title>Gene Classification and Mining of Molecular Markers Useful in Red Clover (Trifolium pratense) Breeding.</title>
        <authorList>
            <person name="Istvanek J."/>
            <person name="Dluhosova J."/>
            <person name="Dluhos P."/>
            <person name="Patkova L."/>
            <person name="Nedelnik J."/>
            <person name="Repkova J."/>
        </authorList>
    </citation>
    <scope>NUCLEOTIDE SEQUENCE [LARGE SCALE GENOMIC DNA]</scope>
    <source>
        <strain evidence="3">cv. Tatra</strain>
        <tissue evidence="2">Young leaves</tissue>
    </source>
</reference>
<comment type="caution">
    <text evidence="2">The sequence shown here is derived from an EMBL/GenBank/DDBJ whole genome shotgun (WGS) entry which is preliminary data.</text>
</comment>
<dbReference type="GO" id="GO:0004523">
    <property type="term" value="F:RNA-DNA hybrid ribonuclease activity"/>
    <property type="evidence" value="ECO:0007669"/>
    <property type="project" value="InterPro"/>
</dbReference>
<protein>
    <submittedName>
        <fullName evidence="2">Cytochrome p450</fullName>
    </submittedName>
</protein>
<dbReference type="InterPro" id="IPR044730">
    <property type="entry name" value="RNase_H-like_dom_plant"/>
</dbReference>
<organism evidence="2 3">
    <name type="scientific">Trifolium pratense</name>
    <name type="common">Red clover</name>
    <dbReference type="NCBI Taxonomy" id="57577"/>
    <lineage>
        <taxon>Eukaryota</taxon>
        <taxon>Viridiplantae</taxon>
        <taxon>Streptophyta</taxon>
        <taxon>Embryophyta</taxon>
        <taxon>Tracheophyta</taxon>
        <taxon>Spermatophyta</taxon>
        <taxon>Magnoliopsida</taxon>
        <taxon>eudicotyledons</taxon>
        <taxon>Gunneridae</taxon>
        <taxon>Pentapetalae</taxon>
        <taxon>rosids</taxon>
        <taxon>fabids</taxon>
        <taxon>Fabales</taxon>
        <taxon>Fabaceae</taxon>
        <taxon>Papilionoideae</taxon>
        <taxon>50 kb inversion clade</taxon>
        <taxon>NPAAA clade</taxon>
        <taxon>Hologalegina</taxon>
        <taxon>IRL clade</taxon>
        <taxon>Trifolieae</taxon>
        <taxon>Trifolium</taxon>
    </lineage>
</organism>
<dbReference type="EMBL" id="ASHM01057297">
    <property type="protein sequence ID" value="PNX88646.1"/>
    <property type="molecule type" value="Genomic_DNA"/>
</dbReference>
<dbReference type="InterPro" id="IPR012337">
    <property type="entry name" value="RNaseH-like_sf"/>
</dbReference>
<dbReference type="SUPFAM" id="SSF53098">
    <property type="entry name" value="Ribonuclease H-like"/>
    <property type="match status" value="1"/>
</dbReference>
<dbReference type="GO" id="GO:0003676">
    <property type="term" value="F:nucleic acid binding"/>
    <property type="evidence" value="ECO:0007669"/>
    <property type="project" value="InterPro"/>
</dbReference>
<dbReference type="Pfam" id="PF13456">
    <property type="entry name" value="RVT_3"/>
    <property type="match status" value="1"/>
</dbReference>
<feature type="domain" description="RNase H type-1" evidence="1">
    <location>
        <begin position="27"/>
        <end position="144"/>
    </location>
</feature>
<evidence type="ECO:0000313" key="3">
    <source>
        <dbReference type="Proteomes" id="UP000236291"/>
    </source>
</evidence>
<evidence type="ECO:0000259" key="1">
    <source>
        <dbReference type="Pfam" id="PF13456"/>
    </source>
</evidence>
<dbReference type="InterPro" id="IPR052929">
    <property type="entry name" value="RNase_H-like_EbsB-rel"/>
</dbReference>
<dbReference type="CDD" id="cd06222">
    <property type="entry name" value="RNase_H_like"/>
    <property type="match status" value="1"/>
</dbReference>
<dbReference type="STRING" id="57577.A0A2K3MD04"/>
<reference evidence="2 3" key="1">
    <citation type="journal article" date="2014" name="Am. J. Bot.">
        <title>Genome assembly and annotation for red clover (Trifolium pratense; Fabaceae).</title>
        <authorList>
            <person name="Istvanek J."/>
            <person name="Jaros M."/>
            <person name="Krenek A."/>
            <person name="Repkova J."/>
        </authorList>
    </citation>
    <scope>NUCLEOTIDE SEQUENCE [LARGE SCALE GENOMIC DNA]</scope>
    <source>
        <strain evidence="3">cv. Tatra</strain>
        <tissue evidence="2">Young leaves</tissue>
    </source>
</reference>
<dbReference type="Proteomes" id="UP000236291">
    <property type="component" value="Unassembled WGS sequence"/>
</dbReference>
<gene>
    <name evidence="2" type="ORF">L195_g044756</name>
</gene>